<evidence type="ECO:0000256" key="1">
    <source>
        <dbReference type="SAM" id="MobiDB-lite"/>
    </source>
</evidence>
<dbReference type="SUPFAM" id="SSF55447">
    <property type="entry name" value="CO dehydrogenase flavoprotein C-terminal domain-like"/>
    <property type="match status" value="1"/>
</dbReference>
<feature type="region of interest" description="Disordered" evidence="1">
    <location>
        <begin position="144"/>
        <end position="168"/>
    </location>
</feature>
<dbReference type="AlphaFoldDB" id="A0A1Q9DCJ7"/>
<protein>
    <submittedName>
        <fullName evidence="2">Uncharacterized protein</fullName>
    </submittedName>
</protein>
<dbReference type="Proteomes" id="UP000186817">
    <property type="component" value="Unassembled WGS sequence"/>
</dbReference>
<dbReference type="Gene3D" id="3.30.390.50">
    <property type="entry name" value="CO dehydrogenase flavoprotein, C-terminal domain"/>
    <property type="match status" value="1"/>
</dbReference>
<comment type="caution">
    <text evidence="2">The sequence shown here is derived from an EMBL/GenBank/DDBJ whole genome shotgun (WGS) entry which is preliminary data.</text>
</comment>
<feature type="compositionally biased region" description="Basic and acidic residues" evidence="1">
    <location>
        <begin position="159"/>
        <end position="168"/>
    </location>
</feature>
<reference evidence="2 3" key="1">
    <citation type="submission" date="2016-02" db="EMBL/GenBank/DDBJ databases">
        <title>Genome analysis of coral dinoflagellate symbionts highlights evolutionary adaptations to a symbiotic lifestyle.</title>
        <authorList>
            <person name="Aranda M."/>
            <person name="Li Y."/>
            <person name="Liew Y.J."/>
            <person name="Baumgarten S."/>
            <person name="Simakov O."/>
            <person name="Wilson M."/>
            <person name="Piel J."/>
            <person name="Ashoor H."/>
            <person name="Bougouffa S."/>
            <person name="Bajic V.B."/>
            <person name="Ryu T."/>
            <person name="Ravasi T."/>
            <person name="Bayer T."/>
            <person name="Micklem G."/>
            <person name="Kim H."/>
            <person name="Bhak J."/>
            <person name="Lajeunesse T.C."/>
            <person name="Voolstra C.R."/>
        </authorList>
    </citation>
    <scope>NUCLEOTIDE SEQUENCE [LARGE SCALE GENOMIC DNA]</scope>
    <source>
        <strain evidence="2 3">CCMP2467</strain>
    </source>
</reference>
<accession>A0A1Q9DCJ7</accession>
<name>A0A1Q9DCJ7_SYMMI</name>
<sequence>METIGFEHFLTNEIRMPLQALAAYGGMAPTTIRAKKLEDQLNLSSHVLMSIVGRRLPAMVDAYATVSKAQDQLAEVPGGMAAFRQTLALSRSESYVYKFYVGVCLDLAKAVEQNASLPAAPKLAPGEASAAKSFVAEVVPDGGMQSSSVAGEKVIGEGNPKKELQWRL</sequence>
<evidence type="ECO:0000313" key="2">
    <source>
        <dbReference type="EMBL" id="OLP92934.1"/>
    </source>
</evidence>
<dbReference type="InterPro" id="IPR036683">
    <property type="entry name" value="CO_DH_flav_C_dom_sf"/>
</dbReference>
<keyword evidence="3" id="KW-1185">Reference proteome</keyword>
<evidence type="ECO:0000313" key="3">
    <source>
        <dbReference type="Proteomes" id="UP000186817"/>
    </source>
</evidence>
<gene>
    <name evidence="2" type="ORF">AK812_SmicGene25207</name>
</gene>
<dbReference type="EMBL" id="LSRX01000601">
    <property type="protein sequence ID" value="OLP92934.1"/>
    <property type="molecule type" value="Genomic_DNA"/>
</dbReference>
<proteinExistence type="predicted"/>
<organism evidence="2 3">
    <name type="scientific">Symbiodinium microadriaticum</name>
    <name type="common">Dinoflagellate</name>
    <name type="synonym">Zooxanthella microadriatica</name>
    <dbReference type="NCBI Taxonomy" id="2951"/>
    <lineage>
        <taxon>Eukaryota</taxon>
        <taxon>Sar</taxon>
        <taxon>Alveolata</taxon>
        <taxon>Dinophyceae</taxon>
        <taxon>Suessiales</taxon>
        <taxon>Symbiodiniaceae</taxon>
        <taxon>Symbiodinium</taxon>
    </lineage>
</organism>